<dbReference type="AlphaFoldDB" id="A0A329CR24"/>
<dbReference type="GO" id="GO:0004177">
    <property type="term" value="F:aminopeptidase activity"/>
    <property type="evidence" value="ECO:0007669"/>
    <property type="project" value="UniProtKB-KW"/>
</dbReference>
<keyword evidence="2" id="KW-0378">Hydrolase</keyword>
<protein>
    <submittedName>
        <fullName evidence="2">Serine aminopeptidase S33 family</fullName>
    </submittedName>
</protein>
<organism evidence="2 3">
    <name type="scientific">Paraburkholderia bryophila</name>
    <dbReference type="NCBI Taxonomy" id="420952"/>
    <lineage>
        <taxon>Bacteria</taxon>
        <taxon>Pseudomonadati</taxon>
        <taxon>Pseudomonadota</taxon>
        <taxon>Betaproteobacteria</taxon>
        <taxon>Burkholderiales</taxon>
        <taxon>Burkholderiaceae</taxon>
        <taxon>Paraburkholderia</taxon>
    </lineage>
</organism>
<gene>
    <name evidence="2" type="ORF">BX591_1037</name>
</gene>
<keyword evidence="2" id="KW-0031">Aminopeptidase</keyword>
<dbReference type="OrthoDB" id="5379975at2"/>
<evidence type="ECO:0000259" key="1">
    <source>
        <dbReference type="Pfam" id="PF12146"/>
    </source>
</evidence>
<sequence>MRPVVFDGQFGWFHPANGPHGVVLCSPFGYDALCTYRGLRRLAERLAERGMPVLRFDYPGTGDSAGDASEPGRWRAWIDSIKEAVAWLRESTGVARVSLCGLRLGGTLAALAAQELGGVDGLVLLAPVLSGKNYQRELRAHYRQWLSIPASMDCVHEPDTDAFVEAYGFRLYQDTLEHLRAVDLRRDAQQPAARVLVLDSLDPARVDALVAHYREQGLDVERQPFDEYGKFMLESLDSELPRAAFASIENWLTDRDGDATASVRGDVGGAAGHVAAHAVPVAAQVPAHFPAHLSTHATDHLAGHPVAPNVVETPVWLDGGRLFGIYCAPAARCEAHASAIAPAALLLNTGAVSRIGNARLGVRFARRLAQQGISSLRVDLRGLGDSLPSVDGLNLDALYAPEGVDDAACAARWLSAQGHRGAVLLGICAGAFIGLHAAAREPAVTGAVLVNLQKFTWRNLCDEQGKPAVAPATFGSTRSYLRSMCQPRKWLRVLKGQSGGWPVARELAARFTARVAATLADRLERVSGIEVGAREAHRLIAAVDAKGAETRLVYGVLDEGVEELECHFGAYGSRLRRFQHVRAAFCERTDHAILSSSAQENVMSYFENFYRDSFSGIARTDTEPAHDARATRSRWRQSRAAQWLVKRARAVRLFGEAS</sequence>
<name>A0A329CR24_9BURK</name>
<dbReference type="PANTHER" id="PTHR42886:SF29">
    <property type="entry name" value="PUMMELIG, ISOFORM A"/>
    <property type="match status" value="1"/>
</dbReference>
<comment type="caution">
    <text evidence="2">The sequence shown here is derived from an EMBL/GenBank/DDBJ whole genome shotgun (WGS) entry which is preliminary data.</text>
</comment>
<dbReference type="InterPro" id="IPR029058">
    <property type="entry name" value="AB_hydrolase_fold"/>
</dbReference>
<accession>A0A329CR24</accession>
<dbReference type="PANTHER" id="PTHR42886">
    <property type="entry name" value="RE40534P-RELATED"/>
    <property type="match status" value="1"/>
</dbReference>
<proteinExistence type="predicted"/>
<keyword evidence="2" id="KW-0645">Protease</keyword>
<dbReference type="RefSeq" id="WP_111929936.1">
    <property type="nucleotide sequence ID" value="NZ_CADFFP010000002.1"/>
</dbReference>
<feature type="domain" description="Serine aminopeptidase S33" evidence="1">
    <location>
        <begin position="40"/>
        <end position="145"/>
    </location>
</feature>
<evidence type="ECO:0000313" key="2">
    <source>
        <dbReference type="EMBL" id="RAS37159.1"/>
    </source>
</evidence>
<dbReference type="EMBL" id="QLTK01000003">
    <property type="protein sequence ID" value="RAS37159.1"/>
    <property type="molecule type" value="Genomic_DNA"/>
</dbReference>
<dbReference type="Pfam" id="PF12146">
    <property type="entry name" value="Hydrolase_4"/>
    <property type="match status" value="1"/>
</dbReference>
<dbReference type="SUPFAM" id="SSF53474">
    <property type="entry name" value="alpha/beta-Hydrolases"/>
    <property type="match status" value="2"/>
</dbReference>
<dbReference type="InterPro" id="IPR022742">
    <property type="entry name" value="Hydrolase_4"/>
</dbReference>
<dbReference type="Proteomes" id="UP000248918">
    <property type="component" value="Unassembled WGS sequence"/>
</dbReference>
<reference evidence="2 3" key="1">
    <citation type="submission" date="2018-06" db="EMBL/GenBank/DDBJ databases">
        <title>Genomic Encyclopedia of Type Strains, Phase III (KMG-III): the genomes of soil and plant-associated and newly described type strains.</title>
        <authorList>
            <person name="Whitman W."/>
        </authorList>
    </citation>
    <scope>NUCLEOTIDE SEQUENCE [LARGE SCALE GENOMIC DNA]</scope>
    <source>
        <strain evidence="2 3">LMG 23644</strain>
    </source>
</reference>
<evidence type="ECO:0000313" key="3">
    <source>
        <dbReference type="Proteomes" id="UP000248918"/>
    </source>
</evidence>
<dbReference type="Gene3D" id="3.40.50.1820">
    <property type="entry name" value="alpha/beta hydrolase"/>
    <property type="match status" value="2"/>
</dbReference>